<accession>A0A386ZCM2</accession>
<comment type="similarity">
    <text evidence="1 2">Belongs to the phD/YefM antitoxin family.</text>
</comment>
<dbReference type="Pfam" id="PF02604">
    <property type="entry name" value="PhdYeFM_antitox"/>
    <property type="match status" value="1"/>
</dbReference>
<dbReference type="AlphaFoldDB" id="A0A386ZCM2"/>
<gene>
    <name evidence="3" type="ORF">D7D52_10680</name>
</gene>
<dbReference type="InterPro" id="IPR051405">
    <property type="entry name" value="phD/YefM_antitoxin"/>
</dbReference>
<dbReference type="InterPro" id="IPR036165">
    <property type="entry name" value="YefM-like_sf"/>
</dbReference>
<evidence type="ECO:0000313" key="4">
    <source>
        <dbReference type="Proteomes" id="UP000267164"/>
    </source>
</evidence>
<protein>
    <recommendedName>
        <fullName evidence="2">Antitoxin</fullName>
    </recommendedName>
</protein>
<dbReference type="PANTHER" id="PTHR33713:SF6">
    <property type="entry name" value="ANTITOXIN YEFM"/>
    <property type="match status" value="1"/>
</dbReference>
<dbReference type="Gene3D" id="6.10.250.330">
    <property type="match status" value="1"/>
</dbReference>
<evidence type="ECO:0000256" key="2">
    <source>
        <dbReference type="RuleBase" id="RU362080"/>
    </source>
</evidence>
<name>A0A386ZCM2_9NOCA</name>
<dbReference type="NCBIfam" id="TIGR01552">
    <property type="entry name" value="phd_fam"/>
    <property type="match status" value="1"/>
</dbReference>
<dbReference type="OrthoDB" id="9802003at2"/>
<organism evidence="3 4">
    <name type="scientific">Nocardia yunnanensis</name>
    <dbReference type="NCBI Taxonomy" id="2382165"/>
    <lineage>
        <taxon>Bacteria</taxon>
        <taxon>Bacillati</taxon>
        <taxon>Actinomycetota</taxon>
        <taxon>Actinomycetes</taxon>
        <taxon>Mycobacteriales</taxon>
        <taxon>Nocardiaceae</taxon>
        <taxon>Nocardia</taxon>
    </lineage>
</organism>
<dbReference type="InterPro" id="IPR006442">
    <property type="entry name" value="Antitoxin_Phd/YefM"/>
</dbReference>
<dbReference type="SUPFAM" id="SSF143120">
    <property type="entry name" value="YefM-like"/>
    <property type="match status" value="1"/>
</dbReference>
<dbReference type="KEGG" id="nyu:D7D52_10680"/>
<evidence type="ECO:0000313" key="3">
    <source>
        <dbReference type="EMBL" id="AYF74249.1"/>
    </source>
</evidence>
<dbReference type="Proteomes" id="UP000267164">
    <property type="component" value="Chromosome"/>
</dbReference>
<dbReference type="PANTHER" id="PTHR33713">
    <property type="entry name" value="ANTITOXIN YAFN-RELATED"/>
    <property type="match status" value="1"/>
</dbReference>
<comment type="function">
    <text evidence="2">Antitoxin component of a type II toxin-antitoxin (TA) system.</text>
</comment>
<reference evidence="3 4" key="1">
    <citation type="submission" date="2018-09" db="EMBL/GenBank/DDBJ databases">
        <title>Nocardia yunnanensis sp. nov., an actinomycete isolated from a soil sample.</title>
        <authorList>
            <person name="Zhang J."/>
        </authorList>
    </citation>
    <scope>NUCLEOTIDE SEQUENCE [LARGE SCALE GENOMIC DNA]</scope>
    <source>
        <strain evidence="3 4">CFHS0054</strain>
    </source>
</reference>
<proteinExistence type="inferred from homology"/>
<dbReference type="Gene3D" id="3.40.1620.10">
    <property type="entry name" value="YefM-like domain"/>
    <property type="match status" value="1"/>
</dbReference>
<dbReference type="EMBL" id="CP032568">
    <property type="protein sequence ID" value="AYF74249.1"/>
    <property type="molecule type" value="Genomic_DNA"/>
</dbReference>
<evidence type="ECO:0000256" key="1">
    <source>
        <dbReference type="ARBA" id="ARBA00009981"/>
    </source>
</evidence>
<sequence length="100" mass="10384">MRAMHATEAGANFDAVLDAATEDHDEVVITRSGGKAAAVVISLAEYNAMKETAYLMSSSAMARRLTESIAAVNAGKVEAQDLFRSDEGSSSERGPGFGSG</sequence>
<keyword evidence="4" id="KW-1185">Reference proteome</keyword>